<name>A0A1E7JHQ6_9ACTN</name>
<proteinExistence type="predicted"/>
<comment type="caution">
    <text evidence="1">The sequence shown here is derived from an EMBL/GenBank/DDBJ whole genome shotgun (WGS) entry which is preliminary data.</text>
</comment>
<evidence type="ECO:0000313" key="2">
    <source>
        <dbReference type="Proteomes" id="UP000176087"/>
    </source>
</evidence>
<dbReference type="RefSeq" id="WP_070010576.1">
    <property type="nucleotide sequence ID" value="NZ_LJGS01000039.1"/>
</dbReference>
<evidence type="ECO:0000313" key="1">
    <source>
        <dbReference type="EMBL" id="OEU86015.1"/>
    </source>
</evidence>
<keyword evidence="2" id="KW-1185">Reference proteome</keyword>
<accession>A0A1E7JHQ6</accession>
<dbReference type="AlphaFoldDB" id="A0A1E7JHQ6"/>
<dbReference type="Proteomes" id="UP000176087">
    <property type="component" value="Unassembled WGS sequence"/>
</dbReference>
<gene>
    <name evidence="1" type="ORF">AN215_27130</name>
</gene>
<reference evidence="1 2" key="1">
    <citation type="journal article" date="2016" name="Front. Microbiol.">
        <title>Comparative Genomics Analysis of Streptomyces Species Reveals Their Adaptation to the Marine Environment and Their Diversity at the Genomic Level.</title>
        <authorList>
            <person name="Tian X."/>
            <person name="Zhang Z."/>
            <person name="Yang T."/>
            <person name="Chen M."/>
            <person name="Li J."/>
            <person name="Chen F."/>
            <person name="Yang J."/>
            <person name="Li W."/>
            <person name="Zhang B."/>
            <person name="Zhang Z."/>
            <person name="Wu J."/>
            <person name="Zhang C."/>
            <person name="Long L."/>
            <person name="Xiao J."/>
        </authorList>
    </citation>
    <scope>NUCLEOTIDE SEQUENCE [LARGE SCALE GENOMIC DNA]</scope>
    <source>
        <strain evidence="1 2">SCSIO 10390</strain>
    </source>
</reference>
<organism evidence="1 2">
    <name type="scientific">Streptomyces abyssalis</name>
    <dbReference type="NCBI Taxonomy" id="933944"/>
    <lineage>
        <taxon>Bacteria</taxon>
        <taxon>Bacillati</taxon>
        <taxon>Actinomycetota</taxon>
        <taxon>Actinomycetes</taxon>
        <taxon>Kitasatosporales</taxon>
        <taxon>Streptomycetaceae</taxon>
        <taxon>Streptomyces</taxon>
    </lineage>
</organism>
<dbReference type="EMBL" id="LJGT01000041">
    <property type="protein sequence ID" value="OEU86015.1"/>
    <property type="molecule type" value="Genomic_DNA"/>
</dbReference>
<sequence length="71" mass="8235">MRSLTDFVLDEWIAAPAMATDIDIRRGWDLWVEARAAWGEERGITPSKFVEECELRRTLMAYGLPYWAMAV</sequence>
<protein>
    <submittedName>
        <fullName evidence="1">Uncharacterized protein</fullName>
    </submittedName>
</protein>